<evidence type="ECO:0000313" key="4">
    <source>
        <dbReference type="Proteomes" id="UP001519295"/>
    </source>
</evidence>
<accession>A0ABS4VKL5</accession>
<keyword evidence="4" id="KW-1185">Reference proteome</keyword>
<dbReference type="RefSeq" id="WP_210024512.1">
    <property type="nucleotide sequence ID" value="NZ_JAGINU010000001.1"/>
</dbReference>
<sequence length="70" mass="7853">MDTVIVLVALALSGLAVIVLTAIVIGVTESRQRGAWRQIAAERRRAWERRQRQLHGGPHHVEAWADEDTD</sequence>
<evidence type="ECO:0000256" key="1">
    <source>
        <dbReference type="SAM" id="MobiDB-lite"/>
    </source>
</evidence>
<protein>
    <recommendedName>
        <fullName evidence="5">Secreted protein</fullName>
    </recommendedName>
</protein>
<evidence type="ECO:0008006" key="5">
    <source>
        <dbReference type="Google" id="ProtNLM"/>
    </source>
</evidence>
<keyword evidence="2" id="KW-0812">Transmembrane</keyword>
<proteinExistence type="predicted"/>
<evidence type="ECO:0000256" key="2">
    <source>
        <dbReference type="SAM" id="Phobius"/>
    </source>
</evidence>
<reference evidence="3 4" key="1">
    <citation type="submission" date="2021-03" db="EMBL/GenBank/DDBJ databases">
        <title>Sequencing the genomes of 1000 actinobacteria strains.</title>
        <authorList>
            <person name="Klenk H.-P."/>
        </authorList>
    </citation>
    <scope>NUCLEOTIDE SEQUENCE [LARGE SCALE GENOMIC DNA]</scope>
    <source>
        <strain evidence="3 4">DSM 45256</strain>
    </source>
</reference>
<feature type="region of interest" description="Disordered" evidence="1">
    <location>
        <begin position="51"/>
        <end position="70"/>
    </location>
</feature>
<dbReference type="EMBL" id="JAGINU010000001">
    <property type="protein sequence ID" value="MBP2364458.1"/>
    <property type="molecule type" value="Genomic_DNA"/>
</dbReference>
<keyword evidence="2" id="KW-0472">Membrane</keyword>
<comment type="caution">
    <text evidence="3">The sequence shown here is derived from an EMBL/GenBank/DDBJ whole genome shotgun (WGS) entry which is preliminary data.</text>
</comment>
<feature type="transmembrane region" description="Helical" evidence="2">
    <location>
        <begin position="6"/>
        <end position="27"/>
    </location>
</feature>
<name>A0ABS4VKL5_9PSEU</name>
<keyword evidence="2" id="KW-1133">Transmembrane helix</keyword>
<organism evidence="3 4">
    <name type="scientific">Pseudonocardia parietis</name>
    <dbReference type="NCBI Taxonomy" id="570936"/>
    <lineage>
        <taxon>Bacteria</taxon>
        <taxon>Bacillati</taxon>
        <taxon>Actinomycetota</taxon>
        <taxon>Actinomycetes</taxon>
        <taxon>Pseudonocardiales</taxon>
        <taxon>Pseudonocardiaceae</taxon>
        <taxon>Pseudonocardia</taxon>
    </lineage>
</organism>
<evidence type="ECO:0000313" key="3">
    <source>
        <dbReference type="EMBL" id="MBP2364458.1"/>
    </source>
</evidence>
<gene>
    <name evidence="3" type="ORF">JOF36_000154</name>
</gene>
<dbReference type="Proteomes" id="UP001519295">
    <property type="component" value="Unassembled WGS sequence"/>
</dbReference>